<dbReference type="Gene3D" id="3.90.1150.200">
    <property type="match status" value="1"/>
</dbReference>
<protein>
    <recommendedName>
        <fullName evidence="2">YdhG-like domain-containing protein</fullName>
    </recommendedName>
</protein>
<accession>A0A126UYD0</accession>
<reference evidence="3 4" key="1">
    <citation type="submission" date="2016-02" db="EMBL/GenBank/DDBJ databases">
        <title>Complete genome sequence of Halocynthiibacter arcticus PAMC 20958t from arctic marine sediment.</title>
        <authorList>
            <person name="Lee Y.M."/>
            <person name="Baek K."/>
            <person name="Lee H.K."/>
            <person name="Shin S.C."/>
        </authorList>
    </citation>
    <scope>NUCLEOTIDE SEQUENCE [LARGE SCALE GENOMIC DNA]</scope>
    <source>
        <strain evidence="3">PAMC 20958</strain>
    </source>
</reference>
<dbReference type="Proteomes" id="UP000070371">
    <property type="component" value="Chromosome"/>
</dbReference>
<dbReference type="EMBL" id="CP014327">
    <property type="protein sequence ID" value="AML51050.1"/>
    <property type="molecule type" value="Genomic_DNA"/>
</dbReference>
<name>A0A126UYD0_9RHOB</name>
<keyword evidence="4" id="KW-1185">Reference proteome</keyword>
<dbReference type="SUPFAM" id="SSF159888">
    <property type="entry name" value="YdhG-like"/>
    <property type="match status" value="1"/>
</dbReference>
<feature type="domain" description="YdhG-like" evidence="2">
    <location>
        <begin position="10"/>
        <end position="106"/>
    </location>
</feature>
<proteinExistence type="predicted"/>
<evidence type="ECO:0000259" key="2">
    <source>
        <dbReference type="Pfam" id="PF08818"/>
    </source>
</evidence>
<gene>
    <name evidence="3" type="ORF">RC74_06965</name>
</gene>
<dbReference type="KEGG" id="hat:RC74_06965"/>
<dbReference type="AlphaFoldDB" id="A0A126UYD0"/>
<feature type="region of interest" description="Disordered" evidence="1">
    <location>
        <begin position="119"/>
        <end position="138"/>
    </location>
</feature>
<organism evidence="3 4">
    <name type="scientific">Falsihalocynthiibacter arcticus</name>
    <dbReference type="NCBI Taxonomy" id="1579316"/>
    <lineage>
        <taxon>Bacteria</taxon>
        <taxon>Pseudomonadati</taxon>
        <taxon>Pseudomonadota</taxon>
        <taxon>Alphaproteobacteria</taxon>
        <taxon>Rhodobacterales</taxon>
        <taxon>Roseobacteraceae</taxon>
        <taxon>Falsihalocynthiibacter</taxon>
    </lineage>
</organism>
<evidence type="ECO:0000313" key="4">
    <source>
        <dbReference type="Proteomes" id="UP000070371"/>
    </source>
</evidence>
<dbReference type="Pfam" id="PF08818">
    <property type="entry name" value="DUF1801"/>
    <property type="match status" value="1"/>
</dbReference>
<evidence type="ECO:0000256" key="1">
    <source>
        <dbReference type="SAM" id="MobiDB-lite"/>
    </source>
</evidence>
<sequence>MAISGVEQDAIIERLDGIIRQAVPEVETLPKYGGTLYTLRPSEKEGQFCGIFPYKDHVQIAFSNGTALEDPKRVLSGTGKFRRHINFSDLQAIPPETLAELIVDAVQYSRSQDAKLLKRDIGPAPHNGPLGRAKNAPF</sequence>
<dbReference type="InterPro" id="IPR014922">
    <property type="entry name" value="YdhG-like"/>
</dbReference>
<dbReference type="OrthoDB" id="7619808at2"/>
<dbReference type="RefSeq" id="WP_052275074.1">
    <property type="nucleotide sequence ID" value="NZ_CP014327.1"/>
</dbReference>
<evidence type="ECO:0000313" key="3">
    <source>
        <dbReference type="EMBL" id="AML51050.1"/>
    </source>
</evidence>